<proteinExistence type="predicted"/>
<sequence length="273" mass="31099">MELEVFENPRWNLRKARGPSGHLYFRTCLAAAPKVGARREDFEREVEWLLSRLRDPPERRAWIVSGYEWRLPARRLRLVMDASDPKRLVFTYQGIDAPAQHRAWDRIRRQLLAFAFHGRAAAFIVGRERGFSRSLDGGSPAEPIRIESEAPSWLGFRKKRVVADEAVTFVRRCPRALLDEAARTDGFVVRGDLVVASLALGDREAARELVEGVVLFDRCRGLPPHVRHECMACEPGGHYLLWHAPSRAVEEIRRFAEGLVEPLGWSFAVEAAP</sequence>
<gene>
    <name evidence="1" type="ORF">AKJ08_1899</name>
</gene>
<dbReference type="KEGG" id="vin:AKJ08_1899"/>
<protein>
    <submittedName>
        <fullName evidence="1">Uncharacterized protein</fullName>
    </submittedName>
</protein>
<organism evidence="1 2">
    <name type="scientific">Vulgatibacter incomptus</name>
    <dbReference type="NCBI Taxonomy" id="1391653"/>
    <lineage>
        <taxon>Bacteria</taxon>
        <taxon>Pseudomonadati</taxon>
        <taxon>Myxococcota</taxon>
        <taxon>Myxococcia</taxon>
        <taxon>Myxococcales</taxon>
        <taxon>Cystobacterineae</taxon>
        <taxon>Vulgatibacteraceae</taxon>
        <taxon>Vulgatibacter</taxon>
    </lineage>
</organism>
<dbReference type="STRING" id="1391653.AKJ08_1899"/>
<dbReference type="Proteomes" id="UP000055590">
    <property type="component" value="Chromosome"/>
</dbReference>
<evidence type="ECO:0000313" key="2">
    <source>
        <dbReference type="Proteomes" id="UP000055590"/>
    </source>
</evidence>
<dbReference type="EMBL" id="CP012332">
    <property type="protein sequence ID" value="AKU91512.1"/>
    <property type="molecule type" value="Genomic_DNA"/>
</dbReference>
<evidence type="ECO:0000313" key="1">
    <source>
        <dbReference type="EMBL" id="AKU91512.1"/>
    </source>
</evidence>
<reference evidence="1 2" key="1">
    <citation type="submission" date="2015-08" db="EMBL/GenBank/DDBJ databases">
        <authorList>
            <person name="Babu N.S."/>
            <person name="Beckwith C.J."/>
            <person name="Beseler K.G."/>
            <person name="Brison A."/>
            <person name="Carone J.V."/>
            <person name="Caskin T.P."/>
            <person name="Diamond M."/>
            <person name="Durham M.E."/>
            <person name="Foxe J.M."/>
            <person name="Go M."/>
            <person name="Henderson B.A."/>
            <person name="Jones I.B."/>
            <person name="McGettigan J.A."/>
            <person name="Micheletti S.J."/>
            <person name="Nasrallah M.E."/>
            <person name="Ortiz D."/>
            <person name="Piller C.R."/>
            <person name="Privatt S.R."/>
            <person name="Schneider S.L."/>
            <person name="Sharp S."/>
            <person name="Smith T.C."/>
            <person name="Stanton J.D."/>
            <person name="Ullery H.E."/>
            <person name="Wilson R.J."/>
            <person name="Serrano M.G."/>
            <person name="Buck G."/>
            <person name="Lee V."/>
            <person name="Wang Y."/>
            <person name="Carvalho R."/>
            <person name="Voegtly L."/>
            <person name="Shi R."/>
            <person name="Duckworth R."/>
            <person name="Johnson A."/>
            <person name="Loviza R."/>
            <person name="Walstead R."/>
            <person name="Shah Z."/>
            <person name="Kiflezghi M."/>
            <person name="Wade K."/>
            <person name="Ball S.L."/>
            <person name="Bradley K.W."/>
            <person name="Asai D.J."/>
            <person name="Bowman C.A."/>
            <person name="Russell D.A."/>
            <person name="Pope W.H."/>
            <person name="Jacobs-Sera D."/>
            <person name="Hendrix R.W."/>
            <person name="Hatfull G.F."/>
        </authorList>
    </citation>
    <scope>NUCLEOTIDE SEQUENCE [LARGE SCALE GENOMIC DNA]</scope>
    <source>
        <strain evidence="1 2">DSM 27710</strain>
    </source>
</reference>
<keyword evidence="2" id="KW-1185">Reference proteome</keyword>
<dbReference type="AlphaFoldDB" id="A0A0K1PDD3"/>
<accession>A0A0K1PDD3</accession>
<name>A0A0K1PDD3_9BACT</name>